<keyword evidence="2" id="KW-0472">Membrane</keyword>
<dbReference type="AlphaFoldDB" id="K6WB62"/>
<evidence type="ECO:0000256" key="2">
    <source>
        <dbReference type="SAM" id="Phobius"/>
    </source>
</evidence>
<reference evidence="3 4" key="1">
    <citation type="submission" date="2012-08" db="EMBL/GenBank/DDBJ databases">
        <title>Whole genome shotgun sequence of Austwickia chelonae NBRC 105200.</title>
        <authorList>
            <person name="Yoshida I."/>
            <person name="Hosoyama A."/>
            <person name="Tsuchikane K."/>
            <person name="Katsumata H."/>
            <person name="Ando Y."/>
            <person name="Ohji S."/>
            <person name="Hamada M."/>
            <person name="Tamura T."/>
            <person name="Yamazoe A."/>
            <person name="Yamazaki S."/>
            <person name="Fujita N."/>
        </authorList>
    </citation>
    <scope>NUCLEOTIDE SEQUENCE [LARGE SCALE GENOMIC DNA]</scope>
    <source>
        <strain evidence="3 4">NBRC 105200</strain>
    </source>
</reference>
<dbReference type="InterPro" id="IPR046112">
    <property type="entry name" value="DUF6049"/>
</dbReference>
<name>K6WB62_9MICO</name>
<feature type="compositionally biased region" description="Pro residues" evidence="1">
    <location>
        <begin position="315"/>
        <end position="325"/>
    </location>
</feature>
<dbReference type="RefSeq" id="WP_006503809.1">
    <property type="nucleotide sequence ID" value="NZ_BAGZ01000018.1"/>
</dbReference>
<feature type="region of interest" description="Disordered" evidence="1">
    <location>
        <begin position="54"/>
        <end position="89"/>
    </location>
</feature>
<protein>
    <submittedName>
        <fullName evidence="3">Uncharacterized protein</fullName>
    </submittedName>
</protein>
<dbReference type="STRING" id="100225.SAMN05421595_2912"/>
<keyword evidence="2" id="KW-0812">Transmembrane</keyword>
<keyword evidence="2" id="KW-1133">Transmembrane helix</keyword>
<feature type="region of interest" description="Disordered" evidence="1">
    <location>
        <begin position="393"/>
        <end position="414"/>
    </location>
</feature>
<dbReference type="eggNOG" id="COG3170">
    <property type="taxonomic scope" value="Bacteria"/>
</dbReference>
<dbReference type="Pfam" id="PF19516">
    <property type="entry name" value="DUF6049"/>
    <property type="match status" value="1"/>
</dbReference>
<proteinExistence type="predicted"/>
<evidence type="ECO:0000313" key="3">
    <source>
        <dbReference type="EMBL" id="GAB79052.1"/>
    </source>
</evidence>
<feature type="transmembrane region" description="Helical" evidence="2">
    <location>
        <begin position="733"/>
        <end position="752"/>
    </location>
</feature>
<dbReference type="EMBL" id="BAGZ01000018">
    <property type="protein sequence ID" value="GAB79052.1"/>
    <property type="molecule type" value="Genomic_DNA"/>
</dbReference>
<organism evidence="3 4">
    <name type="scientific">Austwickia chelonae NBRC 105200</name>
    <dbReference type="NCBI Taxonomy" id="1184607"/>
    <lineage>
        <taxon>Bacteria</taxon>
        <taxon>Bacillati</taxon>
        <taxon>Actinomycetota</taxon>
        <taxon>Actinomycetes</taxon>
        <taxon>Micrococcales</taxon>
        <taxon>Dermatophilaceae</taxon>
        <taxon>Austwickia</taxon>
    </lineage>
</organism>
<dbReference type="OrthoDB" id="5137271at2"/>
<evidence type="ECO:0000313" key="4">
    <source>
        <dbReference type="Proteomes" id="UP000008495"/>
    </source>
</evidence>
<evidence type="ECO:0000256" key="1">
    <source>
        <dbReference type="SAM" id="MobiDB-lite"/>
    </source>
</evidence>
<dbReference type="Proteomes" id="UP000008495">
    <property type="component" value="Unassembled WGS sequence"/>
</dbReference>
<feature type="region of interest" description="Disordered" evidence="1">
    <location>
        <begin position="286"/>
        <end position="327"/>
    </location>
</feature>
<comment type="caution">
    <text evidence="3">The sequence shown here is derived from an EMBL/GenBank/DDBJ whole genome shotgun (WGS) entry which is preliminary data.</text>
</comment>
<feature type="compositionally biased region" description="Low complexity" evidence="1">
    <location>
        <begin position="286"/>
        <end position="305"/>
    </location>
</feature>
<sequence>MTSQQLSRLSVSRWPQRRWLPSALTVVIVCGSLAPASAFGSISSSVTVSTVSGVGMDDPLPSEVPGTPGDAASRSDRPGNPPHPDLLPRTNTAAEMHIRLDSVSPSVVAPGSPVEVRVTISNESKSEAADAKLKVRIGRPAGSRSELDNEQRPSALSQVLPDLPIMTLPAGASTSIPITIPAAKIPLSKPFGVLPLMVEVTRGRQSSTLTTFLPFMQVKEFEPLSLAVTVPVTPDANPQLNSADLAVQENAWAQSTGSGSRVDRILSGTANSQVTYAVDPALLGTNTPVTSTPSPTSPAATPSVNAQNGSKDAPGTPPPELPLPHSPSRAALTSRLATAAKNHPVWELPQDDPDLAQVMRSESPPPLLERLVRSDGQLGRRLSPSSLKKVVWPQTSLTSSERRQVAGAHGKAAPDALVLPLSETQEPGTTGDASRRFGDGTKVVAYDEKLSRILANSSTSSSAGLVQRFLAETMAILQESPGRARRVLAVAPRNFDPDSGTLATLMKTISGTPWVRPVDSTSLIAAAGEPDAATAVSSADAKSATGVPGDPLQVGASPLNRQQLSEVRDDLRRLEGLAAVLPAGAPSPAIVHKVNLSLLSTRWRGSLDAWREAKRVTGERVNHLIGGVSVAPTQVNFFAESGTLQVTVVNTLDSEVREVRLRLVPQGRSPRLRVPREPYLLTIAARSRAVVKVPAEAIAAGPAVVSAEVSSPSGTRLGAQDTTLTIQVQPTNGWLILALGGAAGAVFLVGLLRTIRRNRPRLSAEDLKEIDIE</sequence>
<gene>
    <name evidence="3" type="ORF">AUCHE_18_00530</name>
</gene>
<keyword evidence="4" id="KW-1185">Reference proteome</keyword>
<accession>K6WB62</accession>